<proteinExistence type="predicted"/>
<dbReference type="EMBL" id="JALBCA010000012">
    <property type="protein sequence ID" value="KAI2391313.1"/>
    <property type="molecule type" value="Genomic_DNA"/>
</dbReference>
<gene>
    <name evidence="1" type="ORF">LOY88_001137</name>
</gene>
<comment type="caution">
    <text evidence="1">The sequence shown here is derived from an EMBL/GenBank/DDBJ whole genome shotgun (WGS) entry which is preliminary data.</text>
</comment>
<accession>A0ACB8V2Q5</accession>
<reference evidence="1" key="1">
    <citation type="journal article" date="2022" name="bioRxiv">
        <title>Population genetic analysis of Ophidiomyces ophidiicola, the causative agent of snake fungal disease, indicates recent introductions to the USA.</title>
        <authorList>
            <person name="Ladner J.T."/>
            <person name="Palmer J.M."/>
            <person name="Ettinger C.L."/>
            <person name="Stajich J.E."/>
            <person name="Farrell T.M."/>
            <person name="Glorioso B.M."/>
            <person name="Lawson B."/>
            <person name="Price S.J."/>
            <person name="Stengle A.G."/>
            <person name="Grear D.A."/>
            <person name="Lorch J.M."/>
        </authorList>
    </citation>
    <scope>NUCLEOTIDE SEQUENCE</scope>
    <source>
        <strain evidence="1">NWHC 24266-5</strain>
    </source>
</reference>
<evidence type="ECO:0000313" key="1">
    <source>
        <dbReference type="EMBL" id="KAI2391313.1"/>
    </source>
</evidence>
<name>A0ACB8V2Q5_9EURO</name>
<sequence>MEHFVGAGDDKGLNHLLASRKESGVEPGVNVEDYLLPRTLTQRLAKGVLPPNTSIHRDALLAITKAATVFVSYLSSHANEETDKKTITPHDILSALKEIEFESFCPRLERELDFYAEATAYKQRSKNDKGPSDKLPNRVMADLGDTKKELGNKRVKLGDVLNLRKEGDGNKHVMDMSKNGDIADRGAGYHKGEYSPGDVSGQDNEQVEEEWEAEEDEEEKDGDDNEDIDTEGGYSEQGMSSENDNISPDDD</sequence>
<organism evidence="1">
    <name type="scientific">Ophidiomyces ophidiicola</name>
    <dbReference type="NCBI Taxonomy" id="1387563"/>
    <lineage>
        <taxon>Eukaryota</taxon>
        <taxon>Fungi</taxon>
        <taxon>Dikarya</taxon>
        <taxon>Ascomycota</taxon>
        <taxon>Pezizomycotina</taxon>
        <taxon>Eurotiomycetes</taxon>
        <taxon>Eurotiomycetidae</taxon>
        <taxon>Onygenales</taxon>
        <taxon>Onygenaceae</taxon>
        <taxon>Ophidiomyces</taxon>
    </lineage>
</organism>
<protein>
    <submittedName>
        <fullName evidence="1">Uncharacterized protein</fullName>
    </submittedName>
</protein>